<evidence type="ECO:0000313" key="1">
    <source>
        <dbReference type="EMBL" id="GAC40981.1"/>
    </source>
</evidence>
<evidence type="ECO:0000313" key="2">
    <source>
        <dbReference type="Proteomes" id="UP000029453"/>
    </source>
</evidence>
<reference evidence="1 2" key="1">
    <citation type="submission" date="2012-10" db="EMBL/GenBank/DDBJ databases">
        <title>Draft Genome Sequence of Paenibacillus popilliae ATCC 14706T.</title>
        <authorList>
            <person name="Iiyama K."/>
            <person name="Mori K."/>
            <person name="Mon H."/>
            <person name="Chieda Y."/>
            <person name="Lee J.M."/>
            <person name="Kusakabe T."/>
            <person name="Tashiro K."/>
            <person name="Asano S."/>
            <person name="Yasunaga-Aoki C."/>
            <person name="Shimizu S."/>
        </authorList>
    </citation>
    <scope>NUCLEOTIDE SEQUENCE [LARGE SCALE GENOMIC DNA]</scope>
    <source>
        <strain evidence="1 2">ATCC 14706</strain>
    </source>
</reference>
<dbReference type="Proteomes" id="UP000029453">
    <property type="component" value="Unassembled WGS sequence"/>
</dbReference>
<name>M9LLI7_PAEPP</name>
<gene>
    <name evidence="1" type="ORF">PPOP_0321</name>
</gene>
<organism evidence="1 2">
    <name type="scientific">Paenibacillus popilliae ATCC 14706</name>
    <dbReference type="NCBI Taxonomy" id="1212764"/>
    <lineage>
        <taxon>Bacteria</taxon>
        <taxon>Bacillati</taxon>
        <taxon>Bacillota</taxon>
        <taxon>Bacilli</taxon>
        <taxon>Bacillales</taxon>
        <taxon>Paenibacillaceae</taxon>
        <taxon>Paenibacillus</taxon>
    </lineage>
</organism>
<dbReference type="AlphaFoldDB" id="M9LLI7"/>
<dbReference type="EMBL" id="BALG01000018">
    <property type="protein sequence ID" value="GAC40981.1"/>
    <property type="molecule type" value="Genomic_DNA"/>
</dbReference>
<comment type="caution">
    <text evidence="1">The sequence shown here is derived from an EMBL/GenBank/DDBJ whole genome shotgun (WGS) entry which is preliminary data.</text>
</comment>
<sequence>MVLENVLYLVRQIGINFGQPFGQIFVYRALGYAELFGDSANRMLGLDDAAADFYGPFFDVIVHVPASLYSV</sequence>
<protein>
    <submittedName>
        <fullName evidence="1">Uncharacterized membrane protein</fullName>
    </submittedName>
</protein>
<accession>M9LLI7</accession>
<proteinExistence type="predicted"/>
<keyword evidence="2" id="KW-1185">Reference proteome</keyword>